<feature type="transmembrane region" description="Helical" evidence="6">
    <location>
        <begin position="281"/>
        <end position="299"/>
    </location>
</feature>
<dbReference type="InterPro" id="IPR036259">
    <property type="entry name" value="MFS_trans_sf"/>
</dbReference>
<feature type="transmembrane region" description="Helical" evidence="6">
    <location>
        <begin position="140"/>
        <end position="161"/>
    </location>
</feature>
<feature type="transmembrane region" description="Helical" evidence="6">
    <location>
        <begin position="370"/>
        <end position="392"/>
    </location>
</feature>
<keyword evidence="3 6" id="KW-0812">Transmembrane</keyword>
<dbReference type="RefSeq" id="WP_212965465.1">
    <property type="nucleotide sequence ID" value="NZ_BORB01000003.1"/>
</dbReference>
<dbReference type="Proteomes" id="UP000679950">
    <property type="component" value="Unassembled WGS sequence"/>
</dbReference>
<keyword evidence="5 6" id="KW-0472">Membrane</keyword>
<evidence type="ECO:0000259" key="7">
    <source>
        <dbReference type="PROSITE" id="PS50850"/>
    </source>
</evidence>
<evidence type="ECO:0000256" key="2">
    <source>
        <dbReference type="ARBA" id="ARBA00022448"/>
    </source>
</evidence>
<feature type="domain" description="Major facilitator superfamily (MFS) profile" evidence="7">
    <location>
        <begin position="15"/>
        <end position="395"/>
    </location>
</feature>
<dbReference type="Pfam" id="PF07690">
    <property type="entry name" value="MFS_1"/>
    <property type="match status" value="1"/>
</dbReference>
<dbReference type="PROSITE" id="PS50850">
    <property type="entry name" value="MFS"/>
    <property type="match status" value="1"/>
</dbReference>
<keyword evidence="4 6" id="KW-1133">Transmembrane helix</keyword>
<keyword evidence="9" id="KW-1185">Reference proteome</keyword>
<gene>
    <name evidence="8" type="primary">yycB</name>
    <name evidence="8" type="ORF">J8TS2_06220</name>
</gene>
<keyword evidence="2" id="KW-0813">Transport</keyword>
<feature type="transmembrane region" description="Helical" evidence="6">
    <location>
        <begin position="105"/>
        <end position="128"/>
    </location>
</feature>
<name>A0ABQ4KEB8_9BACI</name>
<sequence length="405" mass="42879">MNHKDLGRESSMQSLLLILGIIFIAFNLRPAITSVGPLIGTIRADFDISNGVAGMITTLPLLAFALFSIIAPIIGKRWGNEATIFVSLLVLLIGALIRSSGNLNLLFLGTALIGIGIAICNVLLPAIVKQRYPYKVGIMTSIYSTSMGLCAATASGLSIPLAKGLGLGWHKALLVWGMMALIAAIIWFPQVLKFAGKHGLQPAGLSITSMFRSPIAWQVTLFLGLQSILFYGPITWLPEILVNKGFSIAASGWMLSFMQFCSLPANFVTPVLAGKMKNQRPIVMVVGIFYIVSLIGLLIGGSTIFLSACVLLLGIAQGACISLALTLFSLRAADSTQAAQLSGMAQSVGYLLAAISPILIGILFDYTQSWTLPLSFLLLVAVGTILSGLGAGRDVYVGETTRASN</sequence>
<feature type="transmembrane region" description="Helical" evidence="6">
    <location>
        <begin position="52"/>
        <end position="75"/>
    </location>
</feature>
<evidence type="ECO:0000256" key="1">
    <source>
        <dbReference type="ARBA" id="ARBA00004651"/>
    </source>
</evidence>
<dbReference type="SUPFAM" id="SSF103473">
    <property type="entry name" value="MFS general substrate transporter"/>
    <property type="match status" value="1"/>
</dbReference>
<dbReference type="EMBL" id="BORB01000003">
    <property type="protein sequence ID" value="GIN56303.1"/>
    <property type="molecule type" value="Genomic_DNA"/>
</dbReference>
<proteinExistence type="predicted"/>
<dbReference type="CDD" id="cd17339">
    <property type="entry name" value="MFS_NIMT_CynX_like"/>
    <property type="match status" value="1"/>
</dbReference>
<feature type="transmembrane region" description="Helical" evidence="6">
    <location>
        <begin position="173"/>
        <end position="195"/>
    </location>
</feature>
<evidence type="ECO:0000256" key="3">
    <source>
        <dbReference type="ARBA" id="ARBA00022692"/>
    </source>
</evidence>
<dbReference type="Gene3D" id="1.20.1250.20">
    <property type="entry name" value="MFS general substrate transporter like domains"/>
    <property type="match status" value="1"/>
</dbReference>
<evidence type="ECO:0000256" key="5">
    <source>
        <dbReference type="ARBA" id="ARBA00023136"/>
    </source>
</evidence>
<dbReference type="PANTHER" id="PTHR23523">
    <property type="match status" value="1"/>
</dbReference>
<feature type="transmembrane region" description="Helical" evidence="6">
    <location>
        <begin position="348"/>
        <end position="364"/>
    </location>
</feature>
<feature type="transmembrane region" description="Helical" evidence="6">
    <location>
        <begin position="215"/>
        <end position="234"/>
    </location>
</feature>
<dbReference type="InterPro" id="IPR011701">
    <property type="entry name" value="MFS"/>
</dbReference>
<evidence type="ECO:0000313" key="9">
    <source>
        <dbReference type="Proteomes" id="UP000679950"/>
    </source>
</evidence>
<feature type="transmembrane region" description="Helical" evidence="6">
    <location>
        <begin position="305"/>
        <end position="328"/>
    </location>
</feature>
<dbReference type="InterPro" id="IPR020846">
    <property type="entry name" value="MFS_dom"/>
</dbReference>
<reference evidence="8 9" key="1">
    <citation type="submission" date="2021-03" db="EMBL/GenBank/DDBJ databases">
        <title>Antimicrobial resistance genes in bacteria isolated from Japanese honey, and their potential for conferring macrolide and lincosamide resistance in the American foulbrood pathogen Paenibacillus larvae.</title>
        <authorList>
            <person name="Okamoto M."/>
            <person name="Kumagai M."/>
            <person name="Kanamori H."/>
            <person name="Takamatsu D."/>
        </authorList>
    </citation>
    <scope>NUCLEOTIDE SEQUENCE [LARGE SCALE GENOMIC DNA]</scope>
    <source>
        <strain evidence="8 9">J8TS2</strain>
    </source>
</reference>
<feature type="transmembrane region" description="Helical" evidence="6">
    <location>
        <begin position="246"/>
        <end position="269"/>
    </location>
</feature>
<dbReference type="PANTHER" id="PTHR23523:SF2">
    <property type="entry name" value="2-NITROIMIDAZOLE TRANSPORTER"/>
    <property type="match status" value="1"/>
</dbReference>
<evidence type="ECO:0000313" key="8">
    <source>
        <dbReference type="EMBL" id="GIN56303.1"/>
    </source>
</evidence>
<dbReference type="InterPro" id="IPR052524">
    <property type="entry name" value="MFS_Cyanate_Porter"/>
</dbReference>
<organism evidence="8 9">
    <name type="scientific">Lederbergia ruris</name>
    <dbReference type="NCBI Taxonomy" id="217495"/>
    <lineage>
        <taxon>Bacteria</taxon>
        <taxon>Bacillati</taxon>
        <taxon>Bacillota</taxon>
        <taxon>Bacilli</taxon>
        <taxon>Bacillales</taxon>
        <taxon>Bacillaceae</taxon>
        <taxon>Lederbergia</taxon>
    </lineage>
</organism>
<accession>A0ABQ4KEB8</accession>
<feature type="transmembrane region" description="Helical" evidence="6">
    <location>
        <begin position="82"/>
        <end position="99"/>
    </location>
</feature>
<evidence type="ECO:0000256" key="6">
    <source>
        <dbReference type="SAM" id="Phobius"/>
    </source>
</evidence>
<comment type="caution">
    <text evidence="8">The sequence shown here is derived from an EMBL/GenBank/DDBJ whole genome shotgun (WGS) entry which is preliminary data.</text>
</comment>
<evidence type="ECO:0000256" key="4">
    <source>
        <dbReference type="ARBA" id="ARBA00022989"/>
    </source>
</evidence>
<feature type="transmembrane region" description="Helical" evidence="6">
    <location>
        <begin position="12"/>
        <end position="32"/>
    </location>
</feature>
<protein>
    <submittedName>
        <fullName evidence="8">Transporter YycB</fullName>
    </submittedName>
</protein>
<comment type="subcellular location">
    <subcellularLocation>
        <location evidence="1">Cell membrane</location>
        <topology evidence="1">Multi-pass membrane protein</topology>
    </subcellularLocation>
</comment>